<dbReference type="GeneID" id="97485186"/>
<evidence type="ECO:0000313" key="8">
    <source>
        <dbReference type="Proteomes" id="UP000037395"/>
    </source>
</evidence>
<keyword evidence="3 5" id="KW-1133">Transmembrane helix</keyword>
<feature type="transmembrane region" description="Helical" evidence="5">
    <location>
        <begin position="74"/>
        <end position="93"/>
    </location>
</feature>
<dbReference type="InterPro" id="IPR032808">
    <property type="entry name" value="DoxX"/>
</dbReference>
<evidence type="ECO:0000256" key="3">
    <source>
        <dbReference type="ARBA" id="ARBA00022989"/>
    </source>
</evidence>
<comment type="subcellular location">
    <subcellularLocation>
        <location evidence="1">Membrane</location>
        <topology evidence="1">Multi-pass membrane protein</topology>
    </subcellularLocation>
</comment>
<keyword evidence="4 5" id="KW-0472">Membrane</keyword>
<dbReference type="EMBL" id="BMUB01000004">
    <property type="protein sequence ID" value="GGU69222.1"/>
    <property type="molecule type" value="Genomic_DNA"/>
</dbReference>
<reference evidence="7" key="3">
    <citation type="submission" date="2016-08" db="EMBL/GenBank/DDBJ databases">
        <title>Sequencing, Assembly and Comparative Genomics of S. aureofaciens ATCC 10762.</title>
        <authorList>
            <person name="Gradnigo J.S."/>
            <person name="Johnson N."/>
            <person name="Somerville G.A."/>
        </authorList>
    </citation>
    <scope>NUCLEOTIDE SEQUENCE [LARGE SCALE GENOMIC DNA]</scope>
    <source>
        <strain evidence="7">ATCC 10762</strain>
    </source>
</reference>
<sequence>MDLALWIVTALLAAAYLLGGAFKVLVPKERIAAAGRSGRWVEDFGAGGVKAIGALEVLAAAGLVLPAVLGIARVLVPLAALGLVLLMGGAAAVRVRRREYALVAVDALYVLLAAFVLWGRLGPQSYLH</sequence>
<name>A0A1E7N3H4_KITAU</name>
<dbReference type="AlphaFoldDB" id="A0A1E7N3H4"/>
<evidence type="ECO:0000313" key="7">
    <source>
        <dbReference type="EMBL" id="OEV35003.1"/>
    </source>
</evidence>
<dbReference type="Pfam" id="PF13564">
    <property type="entry name" value="DoxX_2"/>
    <property type="match status" value="1"/>
</dbReference>
<accession>A0A8H9HJN7</accession>
<dbReference type="GO" id="GO:0016020">
    <property type="term" value="C:membrane"/>
    <property type="evidence" value="ECO:0007669"/>
    <property type="project" value="UniProtKB-SubCell"/>
</dbReference>
<feature type="transmembrane region" description="Helical" evidence="5">
    <location>
        <begin position="47"/>
        <end position="68"/>
    </location>
</feature>
<feature type="transmembrane region" description="Helical" evidence="5">
    <location>
        <begin position="100"/>
        <end position="118"/>
    </location>
</feature>
<keyword evidence="2 5" id="KW-0812">Transmembrane</keyword>
<comment type="caution">
    <text evidence="7">The sequence shown here is derived from an EMBL/GenBank/DDBJ whole genome shotgun (WGS) entry which is preliminary data.</text>
</comment>
<proteinExistence type="predicted"/>
<evidence type="ECO:0008006" key="9">
    <source>
        <dbReference type="Google" id="ProtNLM"/>
    </source>
</evidence>
<organism evidence="7 8">
    <name type="scientific">Kitasatospora aureofaciens</name>
    <name type="common">Streptomyces aureofaciens</name>
    <dbReference type="NCBI Taxonomy" id="1894"/>
    <lineage>
        <taxon>Bacteria</taxon>
        <taxon>Bacillati</taxon>
        <taxon>Actinomycetota</taxon>
        <taxon>Actinomycetes</taxon>
        <taxon>Kitasatosporales</taxon>
        <taxon>Streptomycetaceae</taxon>
        <taxon>Kitasatospora</taxon>
    </lineage>
</organism>
<reference evidence="6" key="1">
    <citation type="journal article" date="2014" name="Int. J. Syst. Evol. Microbiol.">
        <title>Complete genome sequence of Corynebacterium casei LMG S-19264T (=DSM 44701T), isolated from a smear-ripened cheese.</title>
        <authorList>
            <consortium name="US DOE Joint Genome Institute (JGI-PGF)"/>
            <person name="Walter F."/>
            <person name="Albersmeier A."/>
            <person name="Kalinowski J."/>
            <person name="Ruckert C."/>
        </authorList>
    </citation>
    <scope>NUCLEOTIDE SEQUENCE</scope>
    <source>
        <strain evidence="6">JCM 4434</strain>
    </source>
</reference>
<dbReference type="Proteomes" id="UP000610124">
    <property type="component" value="Unassembled WGS sequence"/>
</dbReference>
<accession>A0A1E7N3H4</accession>
<reference evidence="8" key="4">
    <citation type="submission" date="2016-08" db="EMBL/GenBank/DDBJ databases">
        <title>Sequencing, assembly and comparative genomics of S. aureofaciens ATCC 10762.</title>
        <authorList>
            <person name="Gradnigo J.S."/>
            <person name="Johnson N."/>
            <person name="Somerville G.A."/>
        </authorList>
    </citation>
    <scope>NUCLEOTIDE SEQUENCE [LARGE SCALE GENOMIC DNA]</scope>
    <source>
        <strain evidence="8">ATCC 10762 / DSM 40127 / CCM 3239 / JCM 4008 / LMG 5968 / NBRC 12843 / NCIMB 8234 / A-377</strain>
    </source>
</reference>
<reference evidence="7 8" key="2">
    <citation type="submission" date="2014-07" db="EMBL/GenBank/DDBJ databases">
        <authorList>
            <person name="Zhang J.E."/>
            <person name="Yang H."/>
            <person name="Guo J."/>
            <person name="Deng Z."/>
            <person name="Luo H."/>
            <person name="Luo M."/>
            <person name="Zhao B."/>
        </authorList>
    </citation>
    <scope>NUCLEOTIDE SEQUENCE [LARGE SCALE GENOMIC DNA]</scope>
    <source>
        <strain evidence="7">ATCC 10762</strain>
        <strain evidence="8">ATCC 10762 / DSM 40127 / CCM 3239 / JCM 4008 / LMG 5968 / NBRC 12843 / NCIMB 8234 / A-377</strain>
    </source>
</reference>
<dbReference type="EMBL" id="JPRF03000040">
    <property type="protein sequence ID" value="OEV35003.1"/>
    <property type="molecule type" value="Genomic_DNA"/>
</dbReference>
<feature type="transmembrane region" description="Helical" evidence="5">
    <location>
        <begin position="6"/>
        <end position="26"/>
    </location>
</feature>
<evidence type="ECO:0000256" key="1">
    <source>
        <dbReference type="ARBA" id="ARBA00004141"/>
    </source>
</evidence>
<keyword evidence="8" id="KW-1185">Reference proteome</keyword>
<evidence type="ECO:0000256" key="2">
    <source>
        <dbReference type="ARBA" id="ARBA00022692"/>
    </source>
</evidence>
<evidence type="ECO:0000256" key="4">
    <source>
        <dbReference type="ARBA" id="ARBA00023136"/>
    </source>
</evidence>
<dbReference type="RefSeq" id="WP_030291254.1">
    <property type="nucleotide sequence ID" value="NZ_BMUB01000004.1"/>
</dbReference>
<evidence type="ECO:0000256" key="5">
    <source>
        <dbReference type="SAM" id="Phobius"/>
    </source>
</evidence>
<reference evidence="6" key="5">
    <citation type="submission" date="2020-09" db="EMBL/GenBank/DDBJ databases">
        <authorList>
            <person name="Sun Q."/>
            <person name="Ohkuma M."/>
        </authorList>
    </citation>
    <scope>NUCLEOTIDE SEQUENCE</scope>
    <source>
        <strain evidence="6">JCM 4434</strain>
    </source>
</reference>
<evidence type="ECO:0000313" key="6">
    <source>
        <dbReference type="EMBL" id="GGU69222.1"/>
    </source>
</evidence>
<dbReference type="Proteomes" id="UP000037395">
    <property type="component" value="Unassembled WGS sequence"/>
</dbReference>
<gene>
    <name evidence="6" type="ORF">GCM10010502_20420</name>
    <name evidence="7" type="ORF">HS99_0034260</name>
</gene>
<protein>
    <recommendedName>
        <fullName evidence="9">DoxX family protein</fullName>
    </recommendedName>
</protein>